<dbReference type="CDD" id="cd09272">
    <property type="entry name" value="RNase_HI_RT_Ty1"/>
    <property type="match status" value="1"/>
</dbReference>
<dbReference type="InterPro" id="IPR001584">
    <property type="entry name" value="Integrase_cat-core"/>
</dbReference>
<dbReference type="FunFam" id="1.10.340.70:FF:000001">
    <property type="entry name" value="Retrovirus-related Pol polyprotein from transposon gypsy-like Protein"/>
    <property type="match status" value="1"/>
</dbReference>
<dbReference type="Gene3D" id="3.20.20.80">
    <property type="entry name" value="Glycosidases"/>
    <property type="match status" value="1"/>
</dbReference>
<feature type="compositionally biased region" description="Basic and acidic residues" evidence="1">
    <location>
        <begin position="1312"/>
        <end position="1338"/>
    </location>
</feature>
<dbReference type="InterPro" id="IPR036397">
    <property type="entry name" value="RNaseH_sf"/>
</dbReference>
<organism evidence="3 4">
    <name type="scientific">Phytophthora fragariaefolia</name>
    <dbReference type="NCBI Taxonomy" id="1490495"/>
    <lineage>
        <taxon>Eukaryota</taxon>
        <taxon>Sar</taxon>
        <taxon>Stramenopiles</taxon>
        <taxon>Oomycota</taxon>
        <taxon>Peronosporomycetes</taxon>
        <taxon>Peronosporales</taxon>
        <taxon>Peronosporaceae</taxon>
        <taxon>Phytophthora</taxon>
    </lineage>
</organism>
<feature type="domain" description="Integrase catalytic" evidence="2">
    <location>
        <begin position="53"/>
        <end position="222"/>
    </location>
</feature>
<feature type="region of interest" description="Disordered" evidence="1">
    <location>
        <begin position="300"/>
        <end position="331"/>
    </location>
</feature>
<reference evidence="3" key="1">
    <citation type="submission" date="2023-04" db="EMBL/GenBank/DDBJ databases">
        <title>Phytophthora fragariaefolia NBRC 109709.</title>
        <authorList>
            <person name="Ichikawa N."/>
            <person name="Sato H."/>
            <person name="Tonouchi N."/>
        </authorList>
    </citation>
    <scope>NUCLEOTIDE SEQUENCE</scope>
    <source>
        <strain evidence="3">NBRC 109709</strain>
    </source>
</reference>
<dbReference type="PANTHER" id="PTHR37984:SF5">
    <property type="entry name" value="PROTEIN NYNRIN-LIKE"/>
    <property type="match status" value="1"/>
</dbReference>
<dbReference type="FunFam" id="3.30.420.10:FF:000032">
    <property type="entry name" value="Retrovirus-related Pol polyprotein from transposon 297-like Protein"/>
    <property type="match status" value="1"/>
</dbReference>
<dbReference type="InterPro" id="IPR013103">
    <property type="entry name" value="RVT_2"/>
</dbReference>
<comment type="caution">
    <text evidence="3">The sequence shown here is derived from an EMBL/GenBank/DDBJ whole genome shotgun (WGS) entry which is preliminary data.</text>
</comment>
<dbReference type="InterPro" id="IPR012337">
    <property type="entry name" value="RNaseH-like_sf"/>
</dbReference>
<feature type="region of interest" description="Disordered" evidence="1">
    <location>
        <begin position="894"/>
        <end position="966"/>
    </location>
</feature>
<feature type="compositionally biased region" description="Basic and acidic residues" evidence="1">
    <location>
        <begin position="956"/>
        <end position="966"/>
    </location>
</feature>
<proteinExistence type="predicted"/>
<evidence type="ECO:0000259" key="2">
    <source>
        <dbReference type="PROSITE" id="PS50994"/>
    </source>
</evidence>
<dbReference type="InterPro" id="IPR017853">
    <property type="entry name" value="GH"/>
</dbReference>
<dbReference type="InterPro" id="IPR041588">
    <property type="entry name" value="Integrase_H2C2"/>
</dbReference>
<dbReference type="Gene3D" id="1.10.340.70">
    <property type="match status" value="1"/>
</dbReference>
<dbReference type="EMBL" id="BSXT01000593">
    <property type="protein sequence ID" value="GMF30606.1"/>
    <property type="molecule type" value="Genomic_DNA"/>
</dbReference>
<dbReference type="InterPro" id="IPR050951">
    <property type="entry name" value="Retrovirus_Pol_polyprotein"/>
</dbReference>
<sequence length="1494" mass="168747">MWHRRLGHINYSTLKKMAHSDVVKDLRVIPGAKPSMCTVCALTKAKRQPVSSSRTSPDEVADGVCHVDLAGPISASINGFRYFMVAVWRDFIQTYALKRKSEAPAMVKRFLNMIKRQASVPATSLKVLRTDGETEFLNKDFRKLAHNQGILIQHTTPYSSFQNGVAERSIRTVTETAAAMLVDSGWPHKLWEYALQHATYIRNRIPRRVAKVTPYERIFGQRPDVSHLPIFSQAVVARVPDQIRRETNRFVNTRGQLGAFIGCAEDIKGFHGYTKGTLRQIFASRDVAVVDRMLFEVDPSAEEDDEFSGNVDDDVEESEQQGPHDDREGAFPSELAAVRRSQRIAQRTMTHAEAFAVLSEVIKEPLNLAEARRSPQRSQWKQAIDDEVNSLFANGTFEWVEPPERCSSAESHTARSTSARGDKQVWIIQFLEAYAPVAGLVTVRIFFVIVAKLKMRTRQGDVPSAYVNTDLDEEIYMRPVPGYAKPGDEGKAWRLRKALYGLHQTWREWNKELKTFLLDYGLKPTKGDPCLYYAYVVDSLLLVCIYVDDILVAHKEDKQCIRFMTALGEWYQVKDMGTPHNVLGMKVDQPADDMVLLSQTGYIDEMLHRFAMDETRPALLPMVANTHLDIADDGPTESERAIMAKMPYRQAVGALLYLARVSRSDIMFAVGQLARHAATPRKVAWDTVNYLLRHLRATKDLQLKLDPTTSDIVVATDADWASDRKDRKSVSGCVVYLCGCPVSWSSKKQTIVSKSSTAAEYVAADTGVEEAVMVQMIANEVLQEKLPLKLLMDSQPAIKRRQRYGLSETQKTVDVKFHAVKDLLHQGELAVDFDTNEPSAVLWTQPVKGVVCTCLLNVTLQIASKTPSLLSSTLQLALKPRFITAITRQQTRTAKKRVRFADTHDEDSEALPVEPEPPDRPNDVTTESSHVENGETSPGVAERPPSAEDVDPLEVQEERRRSVGRAQDEELRWANLKLVLKGENSSLGYKAARGAWKMADRFVLSDDGLLYFLGGNRRWGKDRMNETVLRLVVPTTMVQEVLQSCHDSPEGGHQGIVRTLHRVKADYYWIDLYAEVERHMRSCPDCSSSKSHPQLRGYSPGNIVAERPLQIVSMDFVIPLPKSRRGNTALLLFQSAFTGFVMAKAMSNTSALCVAQAFEECVYRRFGAPSLVRHDRDPRFMSEVFQVFAEMMQSRSRATLSYRPQANGQQERSVKTVMQSVRVYAEDPLQQDWDKIVERLVFAINNLQDTTRKETPFYLVHGWDAQSTLKAMVSSLKRGFGRQSDALAWRREVNRQQEIALKMAKEYQAVEKARRASEHDDSLSRQEKTSLPRLRVNESSEGNPGDAGDTDTSVSESPKSLFELGDRVWLYMARVKPGLTKKLAHRWHGPFRLADEARLDFDEELLPEKGAIVDLFGWTCDDIAKECSDFLGKTGYMGVKINPPQESVLTDAWPQSGQRNPWYFVYQPVSYRLYSRLGTRAQLRAIRIAGSQTC</sequence>
<dbReference type="SUPFAM" id="SSF56672">
    <property type="entry name" value="DNA/RNA polymerases"/>
    <property type="match status" value="1"/>
</dbReference>
<keyword evidence="4" id="KW-1185">Reference proteome</keyword>
<dbReference type="GO" id="GO:0003676">
    <property type="term" value="F:nucleic acid binding"/>
    <property type="evidence" value="ECO:0007669"/>
    <property type="project" value="InterPro"/>
</dbReference>
<dbReference type="SUPFAM" id="SSF51445">
    <property type="entry name" value="(Trans)glycosidases"/>
    <property type="match status" value="1"/>
</dbReference>
<dbReference type="InterPro" id="IPR025724">
    <property type="entry name" value="GAG-pre-integrase_dom"/>
</dbReference>
<feature type="compositionally biased region" description="Acidic residues" evidence="1">
    <location>
        <begin position="300"/>
        <end position="319"/>
    </location>
</feature>
<name>A0A9W6X4W9_9STRA</name>
<dbReference type="InterPro" id="IPR043502">
    <property type="entry name" value="DNA/RNA_pol_sf"/>
</dbReference>
<evidence type="ECO:0000313" key="3">
    <source>
        <dbReference type="EMBL" id="GMF30606.1"/>
    </source>
</evidence>
<evidence type="ECO:0000256" key="1">
    <source>
        <dbReference type="SAM" id="MobiDB-lite"/>
    </source>
</evidence>
<dbReference type="GO" id="GO:0015074">
    <property type="term" value="P:DNA integration"/>
    <property type="evidence" value="ECO:0007669"/>
    <property type="project" value="InterPro"/>
</dbReference>
<protein>
    <submittedName>
        <fullName evidence="3">Unnamed protein product</fullName>
    </submittedName>
</protein>
<feature type="region of interest" description="Disordered" evidence="1">
    <location>
        <begin position="1312"/>
        <end position="1358"/>
    </location>
</feature>
<dbReference type="PROSITE" id="PS50994">
    <property type="entry name" value="INTEGRASE"/>
    <property type="match status" value="2"/>
</dbReference>
<dbReference type="Proteomes" id="UP001165121">
    <property type="component" value="Unassembled WGS sequence"/>
</dbReference>
<dbReference type="Pfam" id="PF13976">
    <property type="entry name" value="gag_pre-integrs"/>
    <property type="match status" value="1"/>
</dbReference>
<dbReference type="Gene3D" id="3.30.420.10">
    <property type="entry name" value="Ribonuclease H-like superfamily/Ribonuclease H"/>
    <property type="match status" value="2"/>
</dbReference>
<dbReference type="Pfam" id="PF17921">
    <property type="entry name" value="Integrase_H2C2"/>
    <property type="match status" value="1"/>
</dbReference>
<feature type="domain" description="Integrase catalytic" evidence="2">
    <location>
        <begin position="1104"/>
        <end position="1264"/>
    </location>
</feature>
<dbReference type="OrthoDB" id="125827at2759"/>
<evidence type="ECO:0000313" key="4">
    <source>
        <dbReference type="Proteomes" id="UP001165121"/>
    </source>
</evidence>
<accession>A0A9W6X4W9</accession>
<gene>
    <name evidence="3" type="ORF">Pfra01_000681300</name>
</gene>
<dbReference type="Pfam" id="PF07727">
    <property type="entry name" value="RVT_2"/>
    <property type="match status" value="1"/>
</dbReference>
<dbReference type="SUPFAM" id="SSF53098">
    <property type="entry name" value="Ribonuclease H-like"/>
    <property type="match status" value="2"/>
</dbReference>
<dbReference type="PANTHER" id="PTHR37984">
    <property type="entry name" value="PROTEIN CBG26694"/>
    <property type="match status" value="1"/>
</dbReference>